<dbReference type="AlphaFoldDB" id="A0A426Z676"/>
<dbReference type="EMBL" id="AMZH03008182">
    <property type="protein sequence ID" value="RRT59497.1"/>
    <property type="molecule type" value="Genomic_DNA"/>
</dbReference>
<dbReference type="SUPFAM" id="SSF49899">
    <property type="entry name" value="Concanavalin A-like lectins/glucanases"/>
    <property type="match status" value="1"/>
</dbReference>
<comment type="caution">
    <text evidence="5">The sequence shown here is derived from an EMBL/GenBank/DDBJ whole genome shotgun (WGS) entry which is preliminary data.</text>
</comment>
<organism evidence="5 6">
    <name type="scientific">Ensete ventricosum</name>
    <name type="common">Abyssinian banana</name>
    <name type="synonym">Musa ensete</name>
    <dbReference type="NCBI Taxonomy" id="4639"/>
    <lineage>
        <taxon>Eukaryota</taxon>
        <taxon>Viridiplantae</taxon>
        <taxon>Streptophyta</taxon>
        <taxon>Embryophyta</taxon>
        <taxon>Tracheophyta</taxon>
        <taxon>Spermatophyta</taxon>
        <taxon>Magnoliopsida</taxon>
        <taxon>Liliopsida</taxon>
        <taxon>Zingiberales</taxon>
        <taxon>Musaceae</taxon>
        <taxon>Ensete</taxon>
    </lineage>
</organism>
<feature type="signal peptide" evidence="3">
    <location>
        <begin position="1"/>
        <end position="17"/>
    </location>
</feature>
<keyword evidence="1" id="KW-0378">Hydrolase</keyword>
<reference evidence="5 6" key="1">
    <citation type="journal article" date="2014" name="Agronomy (Basel)">
        <title>A Draft Genome Sequence for Ensete ventricosum, the Drought-Tolerant Tree Against Hunger.</title>
        <authorList>
            <person name="Harrison J."/>
            <person name="Moore K.A."/>
            <person name="Paszkiewicz K."/>
            <person name="Jones T."/>
            <person name="Grant M."/>
            <person name="Ambacheew D."/>
            <person name="Muzemil S."/>
            <person name="Studholme D.J."/>
        </authorList>
    </citation>
    <scope>NUCLEOTIDE SEQUENCE [LARGE SCALE GENOMIC DNA]</scope>
</reference>
<dbReference type="PANTHER" id="PTHR31062">
    <property type="entry name" value="XYLOGLUCAN ENDOTRANSGLUCOSYLASE/HYDROLASE PROTEIN 8-RELATED"/>
    <property type="match status" value="1"/>
</dbReference>
<evidence type="ECO:0000256" key="2">
    <source>
        <dbReference type="ARBA" id="ARBA00023295"/>
    </source>
</evidence>
<dbReference type="Pfam" id="PF00722">
    <property type="entry name" value="Glyco_hydro_16"/>
    <property type="match status" value="1"/>
</dbReference>
<evidence type="ECO:0000256" key="1">
    <source>
        <dbReference type="ARBA" id="ARBA00022801"/>
    </source>
</evidence>
<dbReference type="InterPro" id="IPR044791">
    <property type="entry name" value="Beta-glucanase/XTH"/>
</dbReference>
<evidence type="ECO:0000313" key="5">
    <source>
        <dbReference type="EMBL" id="RRT59497.1"/>
    </source>
</evidence>
<evidence type="ECO:0000259" key="4">
    <source>
        <dbReference type="PROSITE" id="PS51762"/>
    </source>
</evidence>
<feature type="chain" id="PRO_5019528283" description="GH16 domain-containing protein" evidence="3">
    <location>
        <begin position="18"/>
        <end position="355"/>
    </location>
</feature>
<dbReference type="GO" id="GO:0005975">
    <property type="term" value="P:carbohydrate metabolic process"/>
    <property type="evidence" value="ECO:0007669"/>
    <property type="project" value="InterPro"/>
</dbReference>
<evidence type="ECO:0000256" key="3">
    <source>
        <dbReference type="SAM" id="SignalP"/>
    </source>
</evidence>
<dbReference type="InterPro" id="IPR000757">
    <property type="entry name" value="Beta-glucanase-like"/>
</dbReference>
<feature type="domain" description="GH16" evidence="4">
    <location>
        <begin position="13"/>
        <end position="269"/>
    </location>
</feature>
<evidence type="ECO:0000313" key="6">
    <source>
        <dbReference type="Proteomes" id="UP000287651"/>
    </source>
</evidence>
<gene>
    <name evidence="5" type="ORF">B296_00027756</name>
</gene>
<sequence length="355" mass="39237">MALLLPCLLLMFGSVAAQPSPGYYPGSLFRPLRFYDGYSNLWGPQHQSVSQDQYSLTIWLDSSSGSSSLTLLMLSHAYSIYLSIWLSEYGLLCERGGRQTRLLSNNQAHPGNHDEVDIEFLGTTFGKPYTLQTNVYVRGSGDGRLIGREMRFHLWFDPTADFHRYAILWNPDEIMYVLVLTRAHSVRVTLAILRGRCADKKVREEDGGDVPRSADVDVRLHLGCVVVGDRERQVQGGLPVPAVRGEVQRLQDRGVLGVRAVRLLACAGLAVWRRPQPAAARRHGVGSEEPPGLRLLPGLQQGPFPHSRVLTSSMEMVFVTVLTFALFPCLSVSSSMEGAPCYCVSVAEAWCGCTV</sequence>
<proteinExistence type="predicted"/>
<keyword evidence="2" id="KW-0326">Glycosidase</keyword>
<name>A0A426Z676_ENSVE</name>
<protein>
    <recommendedName>
        <fullName evidence="4">GH16 domain-containing protein</fullName>
    </recommendedName>
</protein>
<dbReference type="GO" id="GO:0004553">
    <property type="term" value="F:hydrolase activity, hydrolyzing O-glycosyl compounds"/>
    <property type="evidence" value="ECO:0007669"/>
    <property type="project" value="InterPro"/>
</dbReference>
<keyword evidence="3" id="KW-0732">Signal</keyword>
<accession>A0A426Z676</accession>
<dbReference type="InterPro" id="IPR013320">
    <property type="entry name" value="ConA-like_dom_sf"/>
</dbReference>
<dbReference type="Proteomes" id="UP000287651">
    <property type="component" value="Unassembled WGS sequence"/>
</dbReference>
<dbReference type="PROSITE" id="PS51762">
    <property type="entry name" value="GH16_2"/>
    <property type="match status" value="1"/>
</dbReference>
<dbReference type="Gene3D" id="2.60.120.200">
    <property type="match status" value="1"/>
</dbReference>